<dbReference type="SUPFAM" id="SSF75217">
    <property type="entry name" value="alpha/beta knot"/>
    <property type="match status" value="1"/>
</dbReference>
<dbReference type="EC" id="2.1.1.193" evidence="2"/>
<name>A0AAN9I625_CROPI</name>
<keyword evidence="5" id="KW-0812">Transmembrane</keyword>
<dbReference type="InterPro" id="IPR006700">
    <property type="entry name" value="RsmE"/>
</dbReference>
<dbReference type="InterPro" id="IPR029026">
    <property type="entry name" value="tRNA_m1G_MTases_N"/>
</dbReference>
<accession>A0AAN9I625</accession>
<dbReference type="AlphaFoldDB" id="A0AAN9I625"/>
<evidence type="ECO:0000256" key="4">
    <source>
        <dbReference type="ARBA" id="ARBA00047944"/>
    </source>
</evidence>
<evidence type="ECO:0000313" key="7">
    <source>
        <dbReference type="Proteomes" id="UP001372338"/>
    </source>
</evidence>
<protein>
    <recommendedName>
        <fullName evidence="2">16S rRNA (uracil(1498)-N(3))-methyltransferase</fullName>
        <ecNumber evidence="2">2.1.1.193</ecNumber>
    </recommendedName>
</protein>
<comment type="function">
    <text evidence="3">Specifically methylates the N3 position of the uracil ring of uridine 1498 (m3U1498) in 16S rRNA. Acts on the fully assembled 30S ribosomal subunit.</text>
</comment>
<dbReference type="EMBL" id="JAYWIO010000004">
    <property type="protein sequence ID" value="KAK7266334.1"/>
    <property type="molecule type" value="Genomic_DNA"/>
</dbReference>
<evidence type="ECO:0000256" key="1">
    <source>
        <dbReference type="ARBA" id="ARBA00005528"/>
    </source>
</evidence>
<comment type="similarity">
    <text evidence="1">Belongs to the RNA methyltransferase RsmE family.</text>
</comment>
<dbReference type="GO" id="GO:0070475">
    <property type="term" value="P:rRNA base methylation"/>
    <property type="evidence" value="ECO:0007669"/>
    <property type="project" value="TreeGrafter"/>
</dbReference>
<dbReference type="Gene3D" id="3.40.1280.10">
    <property type="match status" value="1"/>
</dbReference>
<dbReference type="GO" id="GO:0070042">
    <property type="term" value="F:rRNA (uridine-N3-)-methyltransferase activity"/>
    <property type="evidence" value="ECO:0007669"/>
    <property type="project" value="TreeGrafter"/>
</dbReference>
<dbReference type="Proteomes" id="UP001372338">
    <property type="component" value="Unassembled WGS sequence"/>
</dbReference>
<proteinExistence type="inferred from homology"/>
<keyword evidence="5" id="KW-0472">Membrane</keyword>
<dbReference type="PANTHER" id="PTHR30027">
    <property type="entry name" value="RIBOSOMAL RNA SMALL SUBUNIT METHYLTRANSFERASE E"/>
    <property type="match status" value="1"/>
</dbReference>
<keyword evidence="7" id="KW-1185">Reference proteome</keyword>
<evidence type="ECO:0000256" key="3">
    <source>
        <dbReference type="ARBA" id="ARBA00025699"/>
    </source>
</evidence>
<keyword evidence="5" id="KW-1133">Transmembrane helix</keyword>
<comment type="caution">
    <text evidence="6">The sequence shown here is derived from an EMBL/GenBank/DDBJ whole genome shotgun (WGS) entry which is preliminary data.</text>
</comment>
<sequence length="133" mass="14892">MNYEAMGDLAVQVKELQNPDVVFDINKVCNFNPLTFVVFDLDLKSGQRLHEMVLKPPAEIDDLLPLWKKCATVIIYGFDGDNGYFTEKEASMMMEAGATSVSLIPHRLCVETAIVALLATIMLWFDSRQSSVC</sequence>
<gene>
    <name evidence="6" type="ORF">RIF29_18977</name>
</gene>
<evidence type="ECO:0000256" key="5">
    <source>
        <dbReference type="SAM" id="Phobius"/>
    </source>
</evidence>
<evidence type="ECO:0000256" key="2">
    <source>
        <dbReference type="ARBA" id="ARBA00012328"/>
    </source>
</evidence>
<comment type="catalytic activity">
    <reaction evidence="4">
        <text>uridine(1498) in 16S rRNA + S-adenosyl-L-methionine = N(3)-methyluridine(1498) in 16S rRNA + S-adenosyl-L-homocysteine + H(+)</text>
        <dbReference type="Rhea" id="RHEA:42920"/>
        <dbReference type="Rhea" id="RHEA-COMP:10283"/>
        <dbReference type="Rhea" id="RHEA-COMP:10284"/>
        <dbReference type="ChEBI" id="CHEBI:15378"/>
        <dbReference type="ChEBI" id="CHEBI:57856"/>
        <dbReference type="ChEBI" id="CHEBI:59789"/>
        <dbReference type="ChEBI" id="CHEBI:65315"/>
        <dbReference type="ChEBI" id="CHEBI:74502"/>
        <dbReference type="EC" id="2.1.1.193"/>
    </reaction>
</comment>
<organism evidence="6 7">
    <name type="scientific">Crotalaria pallida</name>
    <name type="common">Smooth rattlebox</name>
    <name type="synonym">Crotalaria striata</name>
    <dbReference type="NCBI Taxonomy" id="3830"/>
    <lineage>
        <taxon>Eukaryota</taxon>
        <taxon>Viridiplantae</taxon>
        <taxon>Streptophyta</taxon>
        <taxon>Embryophyta</taxon>
        <taxon>Tracheophyta</taxon>
        <taxon>Spermatophyta</taxon>
        <taxon>Magnoliopsida</taxon>
        <taxon>eudicotyledons</taxon>
        <taxon>Gunneridae</taxon>
        <taxon>Pentapetalae</taxon>
        <taxon>rosids</taxon>
        <taxon>fabids</taxon>
        <taxon>Fabales</taxon>
        <taxon>Fabaceae</taxon>
        <taxon>Papilionoideae</taxon>
        <taxon>50 kb inversion clade</taxon>
        <taxon>genistoids sensu lato</taxon>
        <taxon>core genistoids</taxon>
        <taxon>Crotalarieae</taxon>
        <taxon>Crotalaria</taxon>
    </lineage>
</organism>
<evidence type="ECO:0000313" key="6">
    <source>
        <dbReference type="EMBL" id="KAK7266334.1"/>
    </source>
</evidence>
<reference evidence="6 7" key="1">
    <citation type="submission" date="2024-01" db="EMBL/GenBank/DDBJ databases">
        <title>The genomes of 5 underutilized Papilionoideae crops provide insights into root nodulation and disease resistanc.</title>
        <authorList>
            <person name="Yuan L."/>
        </authorList>
    </citation>
    <scope>NUCLEOTIDE SEQUENCE [LARGE SCALE GENOMIC DNA]</scope>
    <source>
        <strain evidence="6">ZHUSHIDOU_FW_LH</strain>
        <tissue evidence="6">Leaf</tissue>
    </source>
</reference>
<feature type="transmembrane region" description="Helical" evidence="5">
    <location>
        <begin position="108"/>
        <end position="125"/>
    </location>
</feature>
<dbReference type="PANTHER" id="PTHR30027:SF3">
    <property type="entry name" value="16S RRNA (URACIL(1498)-N(3))-METHYLTRANSFERASE"/>
    <property type="match status" value="1"/>
</dbReference>
<dbReference type="InterPro" id="IPR029028">
    <property type="entry name" value="Alpha/beta_knot_MTases"/>
</dbReference>